<evidence type="ECO:0000256" key="1">
    <source>
        <dbReference type="ARBA" id="ARBA00006739"/>
    </source>
</evidence>
<dbReference type="Proteomes" id="UP001597361">
    <property type="component" value="Unassembled WGS sequence"/>
</dbReference>
<dbReference type="Pfam" id="PF00535">
    <property type="entry name" value="Glycos_transf_2"/>
    <property type="match status" value="1"/>
</dbReference>
<dbReference type="RefSeq" id="WP_376884489.1">
    <property type="nucleotide sequence ID" value="NZ_JBHUHR010000015.1"/>
</dbReference>
<comment type="caution">
    <text evidence="5">The sequence shown here is derived from an EMBL/GenBank/DDBJ whole genome shotgun (WGS) entry which is preliminary data.</text>
</comment>
<evidence type="ECO:0000313" key="5">
    <source>
        <dbReference type="EMBL" id="MFD2034396.1"/>
    </source>
</evidence>
<keyword evidence="3 5" id="KW-0808">Transferase</keyword>
<gene>
    <name evidence="5" type="ORF">ACFSKL_06315</name>
</gene>
<keyword evidence="6" id="KW-1185">Reference proteome</keyword>
<dbReference type="InterPro" id="IPR001173">
    <property type="entry name" value="Glyco_trans_2-like"/>
</dbReference>
<reference evidence="6" key="1">
    <citation type="journal article" date="2019" name="Int. J. Syst. Evol. Microbiol.">
        <title>The Global Catalogue of Microorganisms (GCM) 10K type strain sequencing project: providing services to taxonomists for standard genome sequencing and annotation.</title>
        <authorList>
            <consortium name="The Broad Institute Genomics Platform"/>
            <consortium name="The Broad Institute Genome Sequencing Center for Infectious Disease"/>
            <person name="Wu L."/>
            <person name="Ma J."/>
        </authorList>
    </citation>
    <scope>NUCLEOTIDE SEQUENCE [LARGE SCALE GENOMIC DNA]</scope>
    <source>
        <strain evidence="6">CGMCC 1.15180</strain>
    </source>
</reference>
<dbReference type="EMBL" id="JBHUHR010000015">
    <property type="protein sequence ID" value="MFD2034396.1"/>
    <property type="molecule type" value="Genomic_DNA"/>
</dbReference>
<protein>
    <submittedName>
        <fullName evidence="5">Glycosyltransferase family 2 protein</fullName>
        <ecNumber evidence="5">2.4.-.-</ecNumber>
    </submittedName>
</protein>
<evidence type="ECO:0000313" key="6">
    <source>
        <dbReference type="Proteomes" id="UP001597361"/>
    </source>
</evidence>
<name>A0ABW4VKY0_9BACT</name>
<dbReference type="CDD" id="cd04186">
    <property type="entry name" value="GT_2_like_c"/>
    <property type="match status" value="1"/>
</dbReference>
<dbReference type="Gene3D" id="3.90.550.10">
    <property type="entry name" value="Spore Coat Polysaccharide Biosynthesis Protein SpsA, Chain A"/>
    <property type="match status" value="1"/>
</dbReference>
<evidence type="ECO:0000259" key="4">
    <source>
        <dbReference type="Pfam" id="PF00535"/>
    </source>
</evidence>
<comment type="similarity">
    <text evidence="1">Belongs to the glycosyltransferase 2 family.</text>
</comment>
<evidence type="ECO:0000256" key="2">
    <source>
        <dbReference type="ARBA" id="ARBA00022676"/>
    </source>
</evidence>
<dbReference type="SUPFAM" id="SSF53448">
    <property type="entry name" value="Nucleotide-diphospho-sugar transferases"/>
    <property type="match status" value="1"/>
</dbReference>
<feature type="domain" description="Glycosyltransferase 2-like" evidence="4">
    <location>
        <begin position="8"/>
        <end position="178"/>
    </location>
</feature>
<sequence length="311" mass="35496">MDSPSVAIIIINWNTYTHSRNCLQQLLDLKYGNYEVILVDNGSKDKSGMRLQSEFPDCTYLANTENLGFTGGNNTALKYATDKGFDYVLLLNNDTHFDSDFLLPLVAALENSPKLGAVQPIIYDFHNRKSVWHAGGVFNQRTGQCKSQKYETELTSPYFTDWLTGCAFMIRSSVLNEVGPLNQTFFAYFEDVDWSLRIRKIGYQLQIVPQSVIYHEISASTKAQAKQKEGFISPMAHYLNIRNQFLLLKSHPNQINKLLAWPYQCGKTLTFILYFLVRCRFKKLKASIHGMRDGLLDDPNDGKLPQAICYL</sequence>
<accession>A0ABW4VKY0</accession>
<dbReference type="PANTHER" id="PTHR43179">
    <property type="entry name" value="RHAMNOSYLTRANSFERASE WBBL"/>
    <property type="match status" value="1"/>
</dbReference>
<proteinExistence type="inferred from homology"/>
<evidence type="ECO:0000256" key="3">
    <source>
        <dbReference type="ARBA" id="ARBA00022679"/>
    </source>
</evidence>
<dbReference type="PANTHER" id="PTHR43179:SF12">
    <property type="entry name" value="GALACTOFURANOSYLTRANSFERASE GLFT2"/>
    <property type="match status" value="1"/>
</dbReference>
<organism evidence="5 6">
    <name type="scientific">Belliella marina</name>
    <dbReference type="NCBI Taxonomy" id="1644146"/>
    <lineage>
        <taxon>Bacteria</taxon>
        <taxon>Pseudomonadati</taxon>
        <taxon>Bacteroidota</taxon>
        <taxon>Cytophagia</taxon>
        <taxon>Cytophagales</taxon>
        <taxon>Cyclobacteriaceae</taxon>
        <taxon>Belliella</taxon>
    </lineage>
</organism>
<dbReference type="EC" id="2.4.-.-" evidence="5"/>
<dbReference type="InterPro" id="IPR029044">
    <property type="entry name" value="Nucleotide-diphossugar_trans"/>
</dbReference>
<dbReference type="GO" id="GO:0016757">
    <property type="term" value="F:glycosyltransferase activity"/>
    <property type="evidence" value="ECO:0007669"/>
    <property type="project" value="UniProtKB-KW"/>
</dbReference>
<keyword evidence="2 5" id="KW-0328">Glycosyltransferase</keyword>